<keyword evidence="8 12" id="KW-0274">FAD</keyword>
<keyword evidence="13" id="KW-0472">Membrane</keyword>
<evidence type="ECO:0000256" key="9">
    <source>
        <dbReference type="ARBA" id="ARBA00022842"/>
    </source>
</evidence>
<dbReference type="Gene3D" id="3.10.520.10">
    <property type="entry name" value="ApbE-like domains"/>
    <property type="match status" value="1"/>
</dbReference>
<dbReference type="EMBL" id="JARWAO010000002">
    <property type="protein sequence ID" value="MDR5895596.1"/>
    <property type="molecule type" value="Genomic_DNA"/>
</dbReference>
<evidence type="ECO:0000256" key="13">
    <source>
        <dbReference type="RuleBase" id="RU363002"/>
    </source>
</evidence>
<comment type="cofactor">
    <cofactor evidence="1 13">
        <name>Mg(2+)</name>
        <dbReference type="ChEBI" id="CHEBI:18420"/>
    </cofactor>
</comment>
<dbReference type="PANTHER" id="PTHR30040">
    <property type="entry name" value="THIAMINE BIOSYNTHESIS LIPOPROTEIN APBE"/>
    <property type="match status" value="1"/>
</dbReference>
<dbReference type="EC" id="2.7.1.180" evidence="3 12"/>
<evidence type="ECO:0000256" key="7">
    <source>
        <dbReference type="ARBA" id="ARBA00022723"/>
    </source>
</evidence>
<dbReference type="GO" id="GO:0016740">
    <property type="term" value="F:transferase activity"/>
    <property type="evidence" value="ECO:0007669"/>
    <property type="project" value="UniProtKB-KW"/>
</dbReference>
<evidence type="ECO:0000256" key="1">
    <source>
        <dbReference type="ARBA" id="ARBA00001946"/>
    </source>
</evidence>
<comment type="subcellular location">
    <subcellularLocation>
        <location evidence="13">Cell inner membrane</location>
        <topology evidence="13">Lipid-anchor</topology>
        <orientation evidence="13">Periplasmic side</orientation>
    </subcellularLocation>
</comment>
<evidence type="ECO:0000256" key="4">
    <source>
        <dbReference type="ARBA" id="ARBA00016337"/>
    </source>
</evidence>
<evidence type="ECO:0000256" key="8">
    <source>
        <dbReference type="ARBA" id="ARBA00022827"/>
    </source>
</evidence>
<evidence type="ECO:0000256" key="3">
    <source>
        <dbReference type="ARBA" id="ARBA00011955"/>
    </source>
</evidence>
<keyword evidence="6 12" id="KW-0808">Transferase</keyword>
<comment type="caution">
    <text evidence="14">The sequence shown here is derived from an EMBL/GenBank/DDBJ whole genome shotgun (WGS) entry which is preliminary data.</text>
</comment>
<evidence type="ECO:0000256" key="12">
    <source>
        <dbReference type="PIRNR" id="PIRNR006268"/>
    </source>
</evidence>
<dbReference type="Proteomes" id="UP001269375">
    <property type="component" value="Unassembled WGS sequence"/>
</dbReference>
<evidence type="ECO:0000256" key="10">
    <source>
        <dbReference type="ARBA" id="ARBA00031306"/>
    </source>
</evidence>
<sequence length="350" mass="38332">MPKLSHPALLASITLSALLLSGCDRPAPLHVADGQAQGTSYHLKWWVDSDTDASDEAIGKAITHTLRRIDKALSTYRDDSWLAEFNARRDTDWHQAPASVIELLGIARQVNRLSGGCYDPTVGPLFRLWGFHDENFHVPDNAAIQAARTHIGLDKIEVDAERGAIRKRTPNVTLDVSSMGEGYTIEQLASELEAHGVTNYLVEMGGDLYAKGHKPSGKPWRVGVEVPKPDQLSAQRVFEIQDKAGVSLNTSGTYRRYFDDNGQTYGHVIDARTGRPVQHHLVSVSVFGQRPALTDAWATALLCLGPEEGVAAANQLDMPVYLIEKTSNGFKTHDSEALDRSTLIKASSDD</sequence>
<dbReference type="PROSITE" id="PS51257">
    <property type="entry name" value="PROKAR_LIPOPROTEIN"/>
    <property type="match status" value="1"/>
</dbReference>
<keyword evidence="15" id="KW-1185">Reference proteome</keyword>
<gene>
    <name evidence="14" type="ORF">QC825_05870</name>
</gene>
<dbReference type="RefSeq" id="WP_251591837.1">
    <property type="nucleotide sequence ID" value="NZ_JAMLJI010000001.1"/>
</dbReference>
<evidence type="ECO:0000313" key="14">
    <source>
        <dbReference type="EMBL" id="MDR5895596.1"/>
    </source>
</evidence>
<accession>A0ABU1GVL2</accession>
<keyword evidence="7 12" id="KW-0479">Metal-binding</keyword>
<dbReference type="InterPro" id="IPR024932">
    <property type="entry name" value="ApbE"/>
</dbReference>
<comment type="similarity">
    <text evidence="2 12 13">Belongs to the ApbE family.</text>
</comment>
<dbReference type="PANTHER" id="PTHR30040:SF2">
    <property type="entry name" value="FAD:PROTEIN FMN TRANSFERASE"/>
    <property type="match status" value="1"/>
</dbReference>
<keyword evidence="5 12" id="KW-0285">Flavoprotein</keyword>
<evidence type="ECO:0000256" key="6">
    <source>
        <dbReference type="ARBA" id="ARBA00022679"/>
    </source>
</evidence>
<name>A0ABU1GVL2_9GAMM</name>
<dbReference type="InterPro" id="IPR003374">
    <property type="entry name" value="ApbE-like_sf"/>
</dbReference>
<protein>
    <recommendedName>
        <fullName evidence="4 12">FAD:protein FMN transferase</fullName>
        <ecNumber evidence="3 12">2.7.1.180</ecNumber>
    </recommendedName>
    <alternativeName>
        <fullName evidence="10 12">Flavin transferase</fullName>
    </alternativeName>
</protein>
<organism evidence="14 15">
    <name type="scientific">Larsenimonas suaedae</name>
    <dbReference type="NCBI Taxonomy" id="1851019"/>
    <lineage>
        <taxon>Bacteria</taxon>
        <taxon>Pseudomonadati</taxon>
        <taxon>Pseudomonadota</taxon>
        <taxon>Gammaproteobacteria</taxon>
        <taxon>Oceanospirillales</taxon>
        <taxon>Halomonadaceae</taxon>
        <taxon>Larsenimonas</taxon>
    </lineage>
</organism>
<keyword evidence="13" id="KW-1003">Cell membrane</keyword>
<evidence type="ECO:0000256" key="2">
    <source>
        <dbReference type="ARBA" id="ARBA00008282"/>
    </source>
</evidence>
<keyword evidence="9 12" id="KW-0460">Magnesium</keyword>
<keyword evidence="13" id="KW-0449">Lipoprotein</keyword>
<keyword evidence="13" id="KW-0997">Cell inner membrane</keyword>
<dbReference type="SUPFAM" id="SSF143631">
    <property type="entry name" value="ApbE-like"/>
    <property type="match status" value="1"/>
</dbReference>
<reference evidence="14 15" key="1">
    <citation type="submission" date="2023-04" db="EMBL/GenBank/DDBJ databases">
        <title>A long-awaited taxogenomic arrangement of the family Halomonadaceae.</title>
        <authorList>
            <person name="De La Haba R."/>
            <person name="Chuvochina M."/>
            <person name="Wittouck S."/>
            <person name="Arahal D.R."/>
            <person name="Sanchez-Porro C."/>
            <person name="Hugenholtz P."/>
            <person name="Ventosa A."/>
        </authorList>
    </citation>
    <scope>NUCLEOTIDE SEQUENCE [LARGE SCALE GENOMIC DNA]</scope>
    <source>
        <strain evidence="14 15">DSM 22428</strain>
    </source>
</reference>
<evidence type="ECO:0000256" key="5">
    <source>
        <dbReference type="ARBA" id="ARBA00022630"/>
    </source>
</evidence>
<proteinExistence type="inferred from homology"/>
<dbReference type="Pfam" id="PF02424">
    <property type="entry name" value="ApbE"/>
    <property type="match status" value="1"/>
</dbReference>
<comment type="function">
    <text evidence="13">Flavin transferase that catalyzes the transfer of the FMN moiety of FAD and its covalent binding to the hydroxyl group of a threonine residue in a target flavoprotein.</text>
</comment>
<dbReference type="PIRSF" id="PIRSF006268">
    <property type="entry name" value="ApbE"/>
    <property type="match status" value="1"/>
</dbReference>
<evidence type="ECO:0000313" key="15">
    <source>
        <dbReference type="Proteomes" id="UP001269375"/>
    </source>
</evidence>
<evidence type="ECO:0000256" key="11">
    <source>
        <dbReference type="ARBA" id="ARBA00048540"/>
    </source>
</evidence>
<comment type="catalytic activity">
    <reaction evidence="11 12 13">
        <text>L-threonyl-[protein] + FAD = FMN-L-threonyl-[protein] + AMP + H(+)</text>
        <dbReference type="Rhea" id="RHEA:36847"/>
        <dbReference type="Rhea" id="RHEA-COMP:11060"/>
        <dbReference type="Rhea" id="RHEA-COMP:11061"/>
        <dbReference type="ChEBI" id="CHEBI:15378"/>
        <dbReference type="ChEBI" id="CHEBI:30013"/>
        <dbReference type="ChEBI" id="CHEBI:57692"/>
        <dbReference type="ChEBI" id="CHEBI:74257"/>
        <dbReference type="ChEBI" id="CHEBI:456215"/>
        <dbReference type="EC" id="2.7.1.180"/>
    </reaction>
</comment>